<evidence type="ECO:0000313" key="2">
    <source>
        <dbReference type="Proteomes" id="UP001374535"/>
    </source>
</evidence>
<proteinExistence type="predicted"/>
<organism evidence="1 2">
    <name type="scientific">Vigna mungo</name>
    <name type="common">Black gram</name>
    <name type="synonym">Phaseolus mungo</name>
    <dbReference type="NCBI Taxonomy" id="3915"/>
    <lineage>
        <taxon>Eukaryota</taxon>
        <taxon>Viridiplantae</taxon>
        <taxon>Streptophyta</taxon>
        <taxon>Embryophyta</taxon>
        <taxon>Tracheophyta</taxon>
        <taxon>Spermatophyta</taxon>
        <taxon>Magnoliopsida</taxon>
        <taxon>eudicotyledons</taxon>
        <taxon>Gunneridae</taxon>
        <taxon>Pentapetalae</taxon>
        <taxon>rosids</taxon>
        <taxon>fabids</taxon>
        <taxon>Fabales</taxon>
        <taxon>Fabaceae</taxon>
        <taxon>Papilionoideae</taxon>
        <taxon>50 kb inversion clade</taxon>
        <taxon>NPAAA clade</taxon>
        <taxon>indigoferoid/millettioid clade</taxon>
        <taxon>Phaseoleae</taxon>
        <taxon>Vigna</taxon>
    </lineage>
</organism>
<evidence type="ECO:0000313" key="1">
    <source>
        <dbReference type="EMBL" id="WVZ06174.1"/>
    </source>
</evidence>
<keyword evidence="2" id="KW-1185">Reference proteome</keyword>
<protein>
    <submittedName>
        <fullName evidence="1">Uncharacterized protein</fullName>
    </submittedName>
</protein>
<reference evidence="1 2" key="1">
    <citation type="journal article" date="2023" name="Life. Sci Alliance">
        <title>Evolutionary insights into 3D genome organization and epigenetic landscape of Vigna mungo.</title>
        <authorList>
            <person name="Junaid A."/>
            <person name="Singh B."/>
            <person name="Bhatia S."/>
        </authorList>
    </citation>
    <scope>NUCLEOTIDE SEQUENCE [LARGE SCALE GENOMIC DNA]</scope>
    <source>
        <strain evidence="1">Urdbean</strain>
    </source>
</reference>
<name>A0AAQ3RSH5_VIGMU</name>
<dbReference type="EMBL" id="CP144695">
    <property type="protein sequence ID" value="WVZ06174.1"/>
    <property type="molecule type" value="Genomic_DNA"/>
</dbReference>
<dbReference type="Proteomes" id="UP001374535">
    <property type="component" value="Chromosome 6"/>
</dbReference>
<sequence>MILSKVEDLGNKHFSNISSNKKHASPISPFPTKPSSMILYECKLSPTPFHPISFITSLALRKSPAKHKAPNKVLQVTTFGLHSNSSIEATILKASSMLFCLHKPFI</sequence>
<gene>
    <name evidence="1" type="ORF">V8G54_019520</name>
</gene>
<accession>A0AAQ3RSH5</accession>
<dbReference type="AlphaFoldDB" id="A0AAQ3RSH5"/>